<evidence type="ECO:0000313" key="2">
    <source>
        <dbReference type="Proteomes" id="UP000254051"/>
    </source>
</evidence>
<dbReference type="Gene3D" id="3.20.20.70">
    <property type="entry name" value="Aldolase class I"/>
    <property type="match status" value="1"/>
</dbReference>
<dbReference type="AlphaFoldDB" id="A0A315ZYA5"/>
<dbReference type="Pfam" id="PF04309">
    <property type="entry name" value="G3P_antiterm"/>
    <property type="match status" value="1"/>
</dbReference>
<dbReference type="Proteomes" id="UP000254051">
    <property type="component" value="Unassembled WGS sequence"/>
</dbReference>
<dbReference type="GO" id="GO:0006355">
    <property type="term" value="P:regulation of DNA-templated transcription"/>
    <property type="evidence" value="ECO:0007669"/>
    <property type="project" value="InterPro"/>
</dbReference>
<evidence type="ECO:0000313" key="1">
    <source>
        <dbReference type="EMBL" id="SUQ14748.1"/>
    </source>
</evidence>
<dbReference type="InterPro" id="IPR013785">
    <property type="entry name" value="Aldolase_TIM"/>
</dbReference>
<organism evidence="1 2">
    <name type="scientific">Faecalicatena contorta</name>
    <dbReference type="NCBI Taxonomy" id="39482"/>
    <lineage>
        <taxon>Bacteria</taxon>
        <taxon>Bacillati</taxon>
        <taxon>Bacillota</taxon>
        <taxon>Clostridia</taxon>
        <taxon>Lachnospirales</taxon>
        <taxon>Lachnospiraceae</taxon>
        <taxon>Faecalicatena</taxon>
    </lineage>
</organism>
<keyword evidence="2" id="KW-1185">Reference proteome</keyword>
<dbReference type="GO" id="GO:0006071">
    <property type="term" value="P:glycerol metabolic process"/>
    <property type="evidence" value="ECO:0007669"/>
    <property type="project" value="InterPro"/>
</dbReference>
<dbReference type="PIRSF" id="PIRSF016897">
    <property type="entry name" value="GlpP"/>
    <property type="match status" value="1"/>
</dbReference>
<proteinExistence type="predicted"/>
<reference evidence="2" key="1">
    <citation type="submission" date="2017-07" db="EMBL/GenBank/DDBJ databases">
        <authorList>
            <person name="Varghese N."/>
            <person name="Submissions S."/>
        </authorList>
    </citation>
    <scope>NUCLEOTIDE SEQUENCE [LARGE SCALE GENOMIC DNA]</scope>
    <source>
        <strain evidence="2">NLAE-zl-C134</strain>
    </source>
</reference>
<name>A0A315ZYA5_9FIRM</name>
<dbReference type="RefSeq" id="WP_109711909.1">
    <property type="nucleotide sequence ID" value="NZ_QGDS01000007.1"/>
</dbReference>
<dbReference type="OrthoDB" id="9799580at2"/>
<protein>
    <submittedName>
        <fullName evidence="1">Glycerol uptake operon antiterminator</fullName>
    </submittedName>
</protein>
<accession>A0A315ZYA5</accession>
<gene>
    <name evidence="1" type="ORF">SAMN05216529_107210</name>
</gene>
<dbReference type="InterPro" id="IPR006699">
    <property type="entry name" value="GlpP"/>
</dbReference>
<dbReference type="PANTHER" id="PTHR35787:SF1">
    <property type="entry name" value="GLYCEROL UPTAKE OPERON ANTITERMINATOR REGULATORY PROTEIN"/>
    <property type="match status" value="1"/>
</dbReference>
<sequence length="189" mass="20624">MKQNIRDLMEANPIIAAVKSMEGLDVCLAVGGVKIVFLLFGDVCNIGEIVKRVQNSGRIAMVHVDLIGGLSSKEVAIDFLAHTVHADGIISTKPTMLKRARELSLYTVLRIFMLDSMAFENLEKQVDTARPDVIEILPGLMPKIIKRVTHSVRIPVIAGGLIAEKEDVMEALGMGAISISTTNTDVWKM</sequence>
<dbReference type="PANTHER" id="PTHR35787">
    <property type="entry name" value="GLYCEROL UPTAKE OPERON ANTITERMINATOR REGULATORY PROTEIN"/>
    <property type="match status" value="1"/>
</dbReference>
<dbReference type="SUPFAM" id="SSF110391">
    <property type="entry name" value="GlpP-like"/>
    <property type="match status" value="1"/>
</dbReference>
<dbReference type="EMBL" id="UHJJ01000007">
    <property type="protein sequence ID" value="SUQ14748.1"/>
    <property type="molecule type" value="Genomic_DNA"/>
</dbReference>